<proteinExistence type="inferred from homology"/>
<protein>
    <recommendedName>
        <fullName evidence="1">ESAT-6-like protein</fullName>
    </recommendedName>
</protein>
<comment type="caution">
    <text evidence="3">The sequence shown here is derived from an EMBL/GenBank/DDBJ whole genome shotgun (WGS) entry which is preliminary data.</text>
</comment>
<evidence type="ECO:0000313" key="4">
    <source>
        <dbReference type="Proteomes" id="UP000585638"/>
    </source>
</evidence>
<dbReference type="Proteomes" id="UP000585638">
    <property type="component" value="Unassembled WGS sequence"/>
</dbReference>
<dbReference type="NCBIfam" id="TIGR03930">
    <property type="entry name" value="WXG100_ESAT6"/>
    <property type="match status" value="1"/>
</dbReference>
<gene>
    <name evidence="3" type="ORF">BJ998_007511</name>
</gene>
<dbReference type="InterPro" id="IPR036689">
    <property type="entry name" value="ESAT-6-like_sf"/>
</dbReference>
<feature type="compositionally biased region" description="Polar residues" evidence="2">
    <location>
        <begin position="79"/>
        <end position="88"/>
    </location>
</feature>
<dbReference type="Pfam" id="PF06013">
    <property type="entry name" value="WXG100"/>
    <property type="match status" value="1"/>
</dbReference>
<dbReference type="Gene3D" id="1.10.287.1060">
    <property type="entry name" value="ESAT-6-like"/>
    <property type="match status" value="1"/>
</dbReference>
<dbReference type="AlphaFoldDB" id="A0A7W9NKS0"/>
<name>A0A7W9NKS0_9PSEU</name>
<evidence type="ECO:0000256" key="1">
    <source>
        <dbReference type="RuleBase" id="RU362001"/>
    </source>
</evidence>
<dbReference type="SUPFAM" id="SSF140453">
    <property type="entry name" value="EsxAB dimer-like"/>
    <property type="match status" value="1"/>
</dbReference>
<evidence type="ECO:0000313" key="3">
    <source>
        <dbReference type="EMBL" id="MBB5896315.1"/>
    </source>
</evidence>
<evidence type="ECO:0000256" key="2">
    <source>
        <dbReference type="SAM" id="MobiDB-lite"/>
    </source>
</evidence>
<dbReference type="InterPro" id="IPR010310">
    <property type="entry name" value="T7SS_ESAT-6-like"/>
</dbReference>
<comment type="similarity">
    <text evidence="1">Belongs to the WXG100 family.</text>
</comment>
<accession>A0A7W9NKS0</accession>
<organism evidence="3 4">
    <name type="scientific">Kutzneria kofuensis</name>
    <dbReference type="NCBI Taxonomy" id="103725"/>
    <lineage>
        <taxon>Bacteria</taxon>
        <taxon>Bacillati</taxon>
        <taxon>Actinomycetota</taxon>
        <taxon>Actinomycetes</taxon>
        <taxon>Pseudonocardiales</taxon>
        <taxon>Pseudonocardiaceae</taxon>
        <taxon>Kutzneria</taxon>
    </lineage>
</organism>
<keyword evidence="4" id="KW-1185">Reference proteome</keyword>
<dbReference type="EMBL" id="JACHIR010000001">
    <property type="protein sequence ID" value="MBB5896315.1"/>
    <property type="molecule type" value="Genomic_DNA"/>
</dbReference>
<reference evidence="3 4" key="1">
    <citation type="submission" date="2020-08" db="EMBL/GenBank/DDBJ databases">
        <title>Sequencing the genomes of 1000 actinobacteria strains.</title>
        <authorList>
            <person name="Klenk H.-P."/>
        </authorList>
    </citation>
    <scope>NUCLEOTIDE SEQUENCE [LARGE SCALE GENOMIC DNA]</scope>
    <source>
        <strain evidence="3 4">DSM 43851</strain>
    </source>
</reference>
<feature type="region of interest" description="Disordered" evidence="2">
    <location>
        <begin position="72"/>
        <end position="96"/>
    </location>
</feature>
<sequence length="96" mass="10292">MSGVINYDYGSIDTGVSQMKAFNAQVEQKISALKSQVQGLLQEFKGAASSSYDTCAQRISQDLNQSNERLNHLGGNVSKGASNFQSADAANARRFA</sequence>
<dbReference type="RefSeq" id="WP_184867990.1">
    <property type="nucleotide sequence ID" value="NZ_BAAAWY010000101.1"/>
</dbReference>